<dbReference type="EMBL" id="JAIFZO010000002">
    <property type="protein sequence ID" value="MCX4238192.1"/>
    <property type="molecule type" value="Genomic_DNA"/>
</dbReference>
<evidence type="ECO:0000256" key="1">
    <source>
        <dbReference type="SAM" id="MobiDB-lite"/>
    </source>
</evidence>
<feature type="signal peptide" evidence="2">
    <location>
        <begin position="1"/>
        <end position="26"/>
    </location>
</feature>
<dbReference type="Proteomes" id="UP001165590">
    <property type="component" value="Unassembled WGS sequence"/>
</dbReference>
<evidence type="ECO:0000256" key="2">
    <source>
        <dbReference type="SAM" id="SignalP"/>
    </source>
</evidence>
<keyword evidence="2" id="KW-0732">Signal</keyword>
<dbReference type="RefSeq" id="WP_267030509.1">
    <property type="nucleotide sequence ID" value="NZ_JAIFZO010000002.1"/>
</dbReference>
<proteinExistence type="predicted"/>
<reference evidence="3" key="1">
    <citation type="journal article" date="2022" name="bioRxiv">
        <title>Discovery and biosynthetic assessment of Streptomyces ortus sp nov. isolated from a deep-sea sponge.</title>
        <authorList>
            <person name="Williams S.E."/>
        </authorList>
    </citation>
    <scope>NUCLEOTIDE SEQUENCE</scope>
    <source>
        <strain evidence="3">A15ISP2-DRY2</strain>
    </source>
</reference>
<keyword evidence="4" id="KW-1185">Reference proteome</keyword>
<protein>
    <submittedName>
        <fullName evidence="3">Uncharacterized protein</fullName>
    </submittedName>
</protein>
<evidence type="ECO:0000313" key="3">
    <source>
        <dbReference type="EMBL" id="MCX4238192.1"/>
    </source>
</evidence>
<name>A0ABT3VE51_9ACTN</name>
<gene>
    <name evidence="3" type="ORF">K3769_36565</name>
</gene>
<organism evidence="3 4">
    <name type="scientific">Streptomyces ortus</name>
    <dbReference type="NCBI Taxonomy" id="2867268"/>
    <lineage>
        <taxon>Bacteria</taxon>
        <taxon>Bacillati</taxon>
        <taxon>Actinomycetota</taxon>
        <taxon>Actinomycetes</taxon>
        <taxon>Kitasatosporales</taxon>
        <taxon>Streptomycetaceae</taxon>
        <taxon>Streptomyces</taxon>
    </lineage>
</organism>
<evidence type="ECO:0000313" key="4">
    <source>
        <dbReference type="Proteomes" id="UP001165590"/>
    </source>
</evidence>
<accession>A0ABT3VE51</accession>
<sequence length="93" mass="9733">MRVRTILAAGVFAATAILGSAGAAIADDHDERHNDGRNDSRYEGDFRACGVFSGAGDGHAYYGDGCAASHWEGENRGSEYGGGHHDGGHHFGR</sequence>
<feature type="chain" id="PRO_5046154133" evidence="2">
    <location>
        <begin position="27"/>
        <end position="93"/>
    </location>
</feature>
<feature type="region of interest" description="Disordered" evidence="1">
    <location>
        <begin position="73"/>
        <end position="93"/>
    </location>
</feature>
<comment type="caution">
    <text evidence="3">The sequence shown here is derived from an EMBL/GenBank/DDBJ whole genome shotgun (WGS) entry which is preliminary data.</text>
</comment>